<protein>
    <recommendedName>
        <fullName evidence="1">Autotransporter domain-containing protein</fullName>
    </recommendedName>
</protein>
<feature type="domain" description="Autotransporter" evidence="1">
    <location>
        <begin position="1"/>
        <end position="150"/>
    </location>
</feature>
<dbReference type="AlphaFoldDB" id="A0A0F9SNW0"/>
<dbReference type="EMBL" id="LAZR01000569">
    <property type="protein sequence ID" value="KKN64057.1"/>
    <property type="molecule type" value="Genomic_DNA"/>
</dbReference>
<organism evidence="2">
    <name type="scientific">marine sediment metagenome</name>
    <dbReference type="NCBI Taxonomy" id="412755"/>
    <lineage>
        <taxon>unclassified sequences</taxon>
        <taxon>metagenomes</taxon>
        <taxon>ecological metagenomes</taxon>
    </lineage>
</organism>
<dbReference type="PROSITE" id="PS51208">
    <property type="entry name" value="AUTOTRANSPORTER"/>
    <property type="match status" value="1"/>
</dbReference>
<dbReference type="Pfam" id="PF03797">
    <property type="entry name" value="Autotransporter"/>
    <property type="match status" value="1"/>
</dbReference>
<comment type="caution">
    <text evidence="2">The sequence shown here is derived from an EMBL/GenBank/DDBJ whole genome shotgun (WGS) entry which is preliminary data.</text>
</comment>
<proteinExistence type="predicted"/>
<feature type="non-terminal residue" evidence="2">
    <location>
        <position position="1"/>
    </location>
</feature>
<accession>A0A0F9SNW0</accession>
<dbReference type="SUPFAM" id="SSF103515">
    <property type="entry name" value="Autotransporter"/>
    <property type="match status" value="1"/>
</dbReference>
<gene>
    <name evidence="2" type="ORF">LCGC14_0495820</name>
</gene>
<reference evidence="2" key="1">
    <citation type="journal article" date="2015" name="Nature">
        <title>Complex archaea that bridge the gap between prokaryotes and eukaryotes.</title>
        <authorList>
            <person name="Spang A."/>
            <person name="Saw J.H."/>
            <person name="Jorgensen S.L."/>
            <person name="Zaremba-Niedzwiedzka K."/>
            <person name="Martijn J."/>
            <person name="Lind A.E."/>
            <person name="van Eijk R."/>
            <person name="Schleper C."/>
            <person name="Guy L."/>
            <person name="Ettema T.J."/>
        </authorList>
    </citation>
    <scope>NUCLEOTIDE SEQUENCE</scope>
</reference>
<dbReference type="Gene3D" id="2.40.128.130">
    <property type="entry name" value="Autotransporter beta-domain"/>
    <property type="match status" value="1"/>
</dbReference>
<evidence type="ECO:0000313" key="2">
    <source>
        <dbReference type="EMBL" id="KKN64057.1"/>
    </source>
</evidence>
<name>A0A0F9SNW0_9ZZZZ</name>
<dbReference type="InterPro" id="IPR036709">
    <property type="entry name" value="Autotransporte_beta_dom_sf"/>
</dbReference>
<dbReference type="InterPro" id="IPR005546">
    <property type="entry name" value="Autotransporte_beta"/>
</dbReference>
<evidence type="ECO:0000259" key="1">
    <source>
        <dbReference type="PROSITE" id="PS51208"/>
    </source>
</evidence>
<sequence>AELERSYQVNDKTKLTPYVHADYSYVNVDGYRESGAGALSLNVDNDSADSLIIGTGIKANHAASDSLLLMANAGIGYDVMTDRSSLTSSFSGGGAQFTTDGIEPDEWVYNAGFGAKYSLDNGTEITASYNIDARQDYTDQSVSANFRMMF</sequence>